<dbReference type="PROSITE" id="PS50977">
    <property type="entry name" value="HTH_TETR_2"/>
    <property type="match status" value="1"/>
</dbReference>
<organism evidence="7 8">
    <name type="scientific">Paraburkholderia saeva</name>
    <dbReference type="NCBI Taxonomy" id="2777537"/>
    <lineage>
        <taxon>Bacteria</taxon>
        <taxon>Pseudomonadati</taxon>
        <taxon>Pseudomonadota</taxon>
        <taxon>Betaproteobacteria</taxon>
        <taxon>Burkholderiales</taxon>
        <taxon>Burkholderiaceae</taxon>
        <taxon>Paraburkholderia</taxon>
    </lineage>
</organism>
<evidence type="ECO:0000256" key="1">
    <source>
        <dbReference type="ARBA" id="ARBA00023015"/>
    </source>
</evidence>
<dbReference type="AlphaFoldDB" id="A0A9N8X0S7"/>
<feature type="domain" description="HTH tetR-type" evidence="6">
    <location>
        <begin position="29"/>
        <end position="89"/>
    </location>
</feature>
<dbReference type="PANTHER" id="PTHR30055">
    <property type="entry name" value="HTH-TYPE TRANSCRIPTIONAL REGULATOR RUTR"/>
    <property type="match status" value="1"/>
</dbReference>
<dbReference type="InterPro" id="IPR036271">
    <property type="entry name" value="Tet_transcr_reg_TetR-rel_C_sf"/>
</dbReference>
<dbReference type="SUPFAM" id="SSF46689">
    <property type="entry name" value="Homeodomain-like"/>
    <property type="match status" value="1"/>
</dbReference>
<dbReference type="Gene3D" id="1.10.357.10">
    <property type="entry name" value="Tetracycline Repressor, domain 2"/>
    <property type="match status" value="1"/>
</dbReference>
<evidence type="ECO:0000256" key="2">
    <source>
        <dbReference type="ARBA" id="ARBA00023125"/>
    </source>
</evidence>
<gene>
    <name evidence="7" type="ORF">LMG31841_00309</name>
</gene>
<feature type="region of interest" description="Disordered" evidence="5">
    <location>
        <begin position="1"/>
        <end position="32"/>
    </location>
</feature>
<dbReference type="InterPro" id="IPR009057">
    <property type="entry name" value="Homeodomain-like_sf"/>
</dbReference>
<dbReference type="EMBL" id="CAJQZC010000001">
    <property type="protein sequence ID" value="CAG4886988.1"/>
    <property type="molecule type" value="Genomic_DNA"/>
</dbReference>
<dbReference type="PRINTS" id="PR00455">
    <property type="entry name" value="HTHTETR"/>
</dbReference>
<evidence type="ECO:0000256" key="4">
    <source>
        <dbReference type="PROSITE-ProRule" id="PRU00335"/>
    </source>
</evidence>
<keyword evidence="3" id="KW-0804">Transcription</keyword>
<name>A0A9N8X0S7_9BURK</name>
<protein>
    <recommendedName>
        <fullName evidence="6">HTH tetR-type domain-containing protein</fullName>
    </recommendedName>
</protein>
<keyword evidence="8" id="KW-1185">Reference proteome</keyword>
<reference evidence="7" key="1">
    <citation type="submission" date="2021-04" db="EMBL/GenBank/DDBJ databases">
        <authorList>
            <person name="Vanwijnsberghe S."/>
        </authorList>
    </citation>
    <scope>NUCLEOTIDE SEQUENCE</scope>
    <source>
        <strain evidence="7">LMG 31841</strain>
    </source>
</reference>
<dbReference type="PANTHER" id="PTHR30055:SF234">
    <property type="entry name" value="HTH-TYPE TRANSCRIPTIONAL REGULATOR BETI"/>
    <property type="match status" value="1"/>
</dbReference>
<dbReference type="GO" id="GO:0003700">
    <property type="term" value="F:DNA-binding transcription factor activity"/>
    <property type="evidence" value="ECO:0007669"/>
    <property type="project" value="TreeGrafter"/>
</dbReference>
<evidence type="ECO:0000259" key="6">
    <source>
        <dbReference type="PROSITE" id="PS50977"/>
    </source>
</evidence>
<dbReference type="Proteomes" id="UP000789704">
    <property type="component" value="Unassembled WGS sequence"/>
</dbReference>
<keyword evidence="1" id="KW-0805">Transcription regulation</keyword>
<dbReference type="InterPro" id="IPR001647">
    <property type="entry name" value="HTH_TetR"/>
</dbReference>
<dbReference type="GO" id="GO:0000976">
    <property type="term" value="F:transcription cis-regulatory region binding"/>
    <property type="evidence" value="ECO:0007669"/>
    <property type="project" value="TreeGrafter"/>
</dbReference>
<dbReference type="SUPFAM" id="SSF48498">
    <property type="entry name" value="Tetracyclin repressor-like, C-terminal domain"/>
    <property type="match status" value="1"/>
</dbReference>
<evidence type="ECO:0000256" key="3">
    <source>
        <dbReference type="ARBA" id="ARBA00023163"/>
    </source>
</evidence>
<sequence>MSSKKNYQDVAPPADDAQQPRRTQEQRRSDAEARLLEAAQEIVAHKGWVGMTLGDVGIAAGYSRGLATHYFGSKPELLRSLAAQIGENFKTMVTEAPSRGDGFHAVLEFIRIYFGRTDDGWISTRALLILMAEGMTDGTEAGANLAIYNETVIGILQGYFEQAIAKKEVREDVVPEAAAVALLGTVRGVMLQSLLKNSNIDLTKVAAEVMTMTIRAYSRRPQTWLALYAGRARA</sequence>
<dbReference type="Pfam" id="PF00440">
    <property type="entry name" value="TetR_N"/>
    <property type="match status" value="1"/>
</dbReference>
<evidence type="ECO:0000313" key="7">
    <source>
        <dbReference type="EMBL" id="CAG4886988.1"/>
    </source>
</evidence>
<evidence type="ECO:0000256" key="5">
    <source>
        <dbReference type="SAM" id="MobiDB-lite"/>
    </source>
</evidence>
<proteinExistence type="predicted"/>
<keyword evidence="2 4" id="KW-0238">DNA-binding</keyword>
<feature type="compositionally biased region" description="Basic and acidic residues" evidence="5">
    <location>
        <begin position="18"/>
        <end position="32"/>
    </location>
</feature>
<evidence type="ECO:0000313" key="8">
    <source>
        <dbReference type="Proteomes" id="UP000789704"/>
    </source>
</evidence>
<accession>A0A9N8X0S7</accession>
<comment type="caution">
    <text evidence="7">The sequence shown here is derived from an EMBL/GenBank/DDBJ whole genome shotgun (WGS) entry which is preliminary data.</text>
</comment>
<dbReference type="RefSeq" id="WP_228874385.1">
    <property type="nucleotide sequence ID" value="NZ_CAJQYZ010000001.1"/>
</dbReference>
<dbReference type="InterPro" id="IPR050109">
    <property type="entry name" value="HTH-type_TetR-like_transc_reg"/>
</dbReference>
<feature type="DNA-binding region" description="H-T-H motif" evidence="4">
    <location>
        <begin position="52"/>
        <end position="71"/>
    </location>
</feature>